<evidence type="ECO:0000313" key="13">
    <source>
        <dbReference type="EMBL" id="WVZ23479.1"/>
    </source>
</evidence>
<proteinExistence type="inferred from homology"/>
<dbReference type="PANTHER" id="PTHR47833:SF1">
    <property type="entry name" value="PHOTOSYNTHETIC NDH SUBUNIT OF LUMENAL LOCATION 4, CHLOROPLASTIC"/>
    <property type="match status" value="1"/>
</dbReference>
<dbReference type="EMBL" id="CP144700">
    <property type="protein sequence ID" value="WVZ23479.1"/>
    <property type="molecule type" value="Genomic_DNA"/>
</dbReference>
<feature type="domain" description="PPIase FKBP-type" evidence="12">
    <location>
        <begin position="105"/>
        <end position="204"/>
    </location>
</feature>
<dbReference type="InterPro" id="IPR046357">
    <property type="entry name" value="PPIase_dom_sf"/>
</dbReference>
<evidence type="ECO:0000256" key="11">
    <source>
        <dbReference type="PROSITE-ProRule" id="PRU00277"/>
    </source>
</evidence>
<keyword evidence="7" id="KW-0809">Transit peptide</keyword>
<keyword evidence="10" id="KW-1015">Disulfide bond</keyword>
<evidence type="ECO:0000256" key="4">
    <source>
        <dbReference type="ARBA" id="ARBA00013194"/>
    </source>
</evidence>
<keyword evidence="9 11" id="KW-0697">Rotamase</keyword>
<dbReference type="AlphaFoldDB" id="A0AAQ3SCG0"/>
<dbReference type="Pfam" id="PF00254">
    <property type="entry name" value="FKBP_C"/>
    <property type="match status" value="1"/>
</dbReference>
<evidence type="ECO:0000256" key="6">
    <source>
        <dbReference type="ARBA" id="ARBA00022640"/>
    </source>
</evidence>
<dbReference type="GO" id="GO:0003755">
    <property type="term" value="F:peptidyl-prolyl cis-trans isomerase activity"/>
    <property type="evidence" value="ECO:0007669"/>
    <property type="project" value="UniProtKB-KW"/>
</dbReference>
<reference evidence="13 14" key="1">
    <citation type="journal article" date="2023" name="Life. Sci Alliance">
        <title>Evolutionary insights into 3D genome organization and epigenetic landscape of Vigna mungo.</title>
        <authorList>
            <person name="Junaid A."/>
            <person name="Singh B."/>
            <person name="Bhatia S."/>
        </authorList>
    </citation>
    <scope>NUCLEOTIDE SEQUENCE [LARGE SCALE GENOMIC DNA]</scope>
    <source>
        <strain evidence="13">Urdbean</strain>
    </source>
</reference>
<dbReference type="Gene3D" id="3.10.50.40">
    <property type="match status" value="1"/>
</dbReference>
<comment type="catalytic activity">
    <reaction evidence="1 11">
        <text>[protein]-peptidylproline (omega=180) = [protein]-peptidylproline (omega=0)</text>
        <dbReference type="Rhea" id="RHEA:16237"/>
        <dbReference type="Rhea" id="RHEA-COMP:10747"/>
        <dbReference type="Rhea" id="RHEA-COMP:10748"/>
        <dbReference type="ChEBI" id="CHEBI:83833"/>
        <dbReference type="ChEBI" id="CHEBI:83834"/>
        <dbReference type="EC" id="5.2.1.8"/>
    </reaction>
</comment>
<evidence type="ECO:0000256" key="8">
    <source>
        <dbReference type="ARBA" id="ARBA00023078"/>
    </source>
</evidence>
<dbReference type="SUPFAM" id="SSF54534">
    <property type="entry name" value="FKBP-like"/>
    <property type="match status" value="1"/>
</dbReference>
<evidence type="ECO:0000256" key="2">
    <source>
        <dbReference type="ARBA" id="ARBA00004456"/>
    </source>
</evidence>
<comment type="subcellular location">
    <subcellularLocation>
        <location evidence="2">Plastid</location>
        <location evidence="2">Chloroplast thylakoid lumen</location>
    </subcellularLocation>
</comment>
<dbReference type="Proteomes" id="UP001374535">
    <property type="component" value="Chromosome 1"/>
</dbReference>
<dbReference type="PROSITE" id="PS50059">
    <property type="entry name" value="FKBP_PPIASE"/>
    <property type="match status" value="1"/>
</dbReference>
<keyword evidence="14" id="KW-1185">Reference proteome</keyword>
<keyword evidence="8" id="KW-0793">Thylakoid</keyword>
<evidence type="ECO:0000256" key="1">
    <source>
        <dbReference type="ARBA" id="ARBA00000971"/>
    </source>
</evidence>
<protein>
    <recommendedName>
        <fullName evidence="4 11">peptidylprolyl isomerase</fullName>
        <ecNumber evidence="4 11">5.2.1.8</ecNumber>
    </recommendedName>
</protein>
<accession>A0AAQ3SCG0</accession>
<comment type="similarity">
    <text evidence="3">Belongs to the FKBP-type PPIase family.</text>
</comment>
<dbReference type="InterPro" id="IPR044183">
    <property type="entry name" value="PNSL4/FKBP13-like"/>
</dbReference>
<evidence type="ECO:0000256" key="5">
    <source>
        <dbReference type="ARBA" id="ARBA00022528"/>
    </source>
</evidence>
<gene>
    <name evidence="13" type="ORF">V8G54_002023</name>
</gene>
<organism evidence="13 14">
    <name type="scientific">Vigna mungo</name>
    <name type="common">Black gram</name>
    <name type="synonym">Phaseolus mungo</name>
    <dbReference type="NCBI Taxonomy" id="3915"/>
    <lineage>
        <taxon>Eukaryota</taxon>
        <taxon>Viridiplantae</taxon>
        <taxon>Streptophyta</taxon>
        <taxon>Embryophyta</taxon>
        <taxon>Tracheophyta</taxon>
        <taxon>Spermatophyta</taxon>
        <taxon>Magnoliopsida</taxon>
        <taxon>eudicotyledons</taxon>
        <taxon>Gunneridae</taxon>
        <taxon>Pentapetalae</taxon>
        <taxon>rosids</taxon>
        <taxon>fabids</taxon>
        <taxon>Fabales</taxon>
        <taxon>Fabaceae</taxon>
        <taxon>Papilionoideae</taxon>
        <taxon>50 kb inversion clade</taxon>
        <taxon>NPAAA clade</taxon>
        <taxon>indigoferoid/millettioid clade</taxon>
        <taxon>Phaseoleae</taxon>
        <taxon>Vigna</taxon>
    </lineage>
</organism>
<dbReference type="GO" id="GO:0009543">
    <property type="term" value="C:chloroplast thylakoid lumen"/>
    <property type="evidence" value="ECO:0007669"/>
    <property type="project" value="UniProtKB-SubCell"/>
</dbReference>
<dbReference type="PANTHER" id="PTHR47833">
    <property type="entry name" value="PHOTOSYNTHETIC NDH SUBUNIT OF LUMENAL LOCATION 4, CHLOROPLASTIC"/>
    <property type="match status" value="1"/>
</dbReference>
<evidence type="ECO:0000259" key="12">
    <source>
        <dbReference type="PROSITE" id="PS50059"/>
    </source>
</evidence>
<sequence length="321" mass="35286">MALSLCSGVRVPYCSPSCFWKPNGKNGEAPTKLPFAVHSNKNPLVGMGIGLVTAWVMGLTALDADATRIEYYATVGEPLCEYKYVKSGLGYCDIVEGFGVEAPLGELINVHYTARFADGIVFDSSYKRGRSLTMRIGVGKVIKGLDQGILGGEGVPPMRIGGKRKLQIPPQLAYGPEPAGCFSGDCNIPANATLLYDVNFVELYSGNRSKCNSNFLLFWSNEIEEDVDQLVWQNLLPDSSHHKLLFLFSGGYMIDLDIPFENNDQFFLGYVLDNSRVSLHRTRDSNADCQIFPFGDKRGLVFRNSAASNVRGRQSQNAMPL</sequence>
<evidence type="ECO:0000256" key="3">
    <source>
        <dbReference type="ARBA" id="ARBA00006577"/>
    </source>
</evidence>
<keyword evidence="6" id="KW-0934">Plastid</keyword>
<evidence type="ECO:0000256" key="7">
    <source>
        <dbReference type="ARBA" id="ARBA00022946"/>
    </source>
</evidence>
<evidence type="ECO:0000256" key="10">
    <source>
        <dbReference type="ARBA" id="ARBA00023157"/>
    </source>
</evidence>
<evidence type="ECO:0000256" key="9">
    <source>
        <dbReference type="ARBA" id="ARBA00023110"/>
    </source>
</evidence>
<name>A0AAQ3SCG0_VIGMU</name>
<dbReference type="EC" id="5.2.1.8" evidence="4 11"/>
<dbReference type="FunFam" id="3.10.50.40:FF:000032">
    <property type="entry name" value="Peptidylprolyl isomerase"/>
    <property type="match status" value="1"/>
</dbReference>
<keyword evidence="5" id="KW-0150">Chloroplast</keyword>
<keyword evidence="11" id="KW-0413">Isomerase</keyword>
<dbReference type="InterPro" id="IPR001179">
    <property type="entry name" value="PPIase_FKBP_dom"/>
</dbReference>
<evidence type="ECO:0000313" key="14">
    <source>
        <dbReference type="Proteomes" id="UP001374535"/>
    </source>
</evidence>